<keyword evidence="11" id="KW-0999">Mitochondrion inner membrane</keyword>
<comment type="cofactor">
    <cofactor evidence="1">
        <name>Mg(2+)</name>
        <dbReference type="ChEBI" id="CHEBI:18420"/>
    </cofactor>
</comment>
<protein>
    <recommendedName>
        <fullName evidence="7">Phosphatidate cytidylyltransferase, mitochondrial</fullName>
        <ecNumber evidence="6">2.7.7.41</ecNumber>
    </recommendedName>
    <alternativeName>
        <fullName evidence="18">CDP-diacylglycerol synthase</fullName>
    </alternativeName>
</protein>
<dbReference type="PANTHER" id="PTHR13619">
    <property type="entry name" value="PHOSPHATIDATE CYTIDYLYLTRANSFERASE, MITOCHONDRIAL"/>
    <property type="match status" value="1"/>
</dbReference>
<evidence type="ECO:0000256" key="15">
    <source>
        <dbReference type="ARBA" id="ARBA00023136"/>
    </source>
</evidence>
<keyword evidence="12" id="KW-0460">Magnesium</keyword>
<evidence type="ECO:0000256" key="4">
    <source>
        <dbReference type="ARBA" id="ARBA00005189"/>
    </source>
</evidence>
<reference evidence="20" key="1">
    <citation type="journal article" date="2015" name="PLoS ONE">
        <title>Comprehensive Evaluation of Toxoplasma gondii VEG and Neospora caninum LIV Genomes with Tachyzoite Stage Transcriptome and Proteome Defines Novel Transcript Features.</title>
        <authorList>
            <person name="Ramaprasad A."/>
            <person name="Mourier T."/>
            <person name="Naeem R."/>
            <person name="Malas T.B."/>
            <person name="Moussa E."/>
            <person name="Panigrahi A."/>
            <person name="Vermont S.J."/>
            <person name="Otto T.D."/>
            <person name="Wastling J."/>
            <person name="Pain A."/>
        </authorList>
    </citation>
    <scope>NUCLEOTIDE SEQUENCE</scope>
    <source>
        <strain evidence="20">Liverpool</strain>
    </source>
</reference>
<dbReference type="GO" id="GO:0004605">
    <property type="term" value="F:phosphatidate cytidylyltransferase activity"/>
    <property type="evidence" value="ECO:0007669"/>
    <property type="project" value="UniProtKB-EC"/>
</dbReference>
<keyword evidence="15" id="KW-0472">Membrane</keyword>
<dbReference type="PANTHER" id="PTHR13619:SF0">
    <property type="entry name" value="PHOSPHATIDATE CYTIDYLYLTRANSFERASE, MITOCHONDRIAL"/>
    <property type="match status" value="1"/>
</dbReference>
<keyword evidence="14" id="KW-0496">Mitochondrion</keyword>
<evidence type="ECO:0000256" key="8">
    <source>
        <dbReference type="ARBA" id="ARBA00022516"/>
    </source>
</evidence>
<gene>
    <name evidence="20" type="ORF">BN1204_057597</name>
</gene>
<evidence type="ECO:0000256" key="3">
    <source>
        <dbReference type="ARBA" id="ARBA00005119"/>
    </source>
</evidence>
<name>A0A0F7UM56_NEOCL</name>
<evidence type="ECO:0000256" key="2">
    <source>
        <dbReference type="ARBA" id="ARBA00004443"/>
    </source>
</evidence>
<evidence type="ECO:0000313" key="20">
    <source>
        <dbReference type="EMBL" id="CEL70071.1"/>
    </source>
</evidence>
<dbReference type="Pfam" id="PF09139">
    <property type="entry name" value="Tam41_Mmp37"/>
    <property type="match status" value="1"/>
</dbReference>
<evidence type="ECO:0000256" key="9">
    <source>
        <dbReference type="ARBA" id="ARBA00022679"/>
    </source>
</evidence>
<proteinExistence type="inferred from homology"/>
<keyword evidence="17" id="KW-1208">Phospholipid metabolism</keyword>
<dbReference type="GO" id="GO:0032049">
    <property type="term" value="P:cardiolipin biosynthetic process"/>
    <property type="evidence" value="ECO:0007669"/>
    <property type="project" value="InterPro"/>
</dbReference>
<evidence type="ECO:0000256" key="14">
    <source>
        <dbReference type="ARBA" id="ARBA00023128"/>
    </source>
</evidence>
<accession>A0A0F7UM56</accession>
<comment type="pathway">
    <text evidence="4">Lipid metabolism.</text>
</comment>
<comment type="subcellular location">
    <subcellularLocation>
        <location evidence="2">Mitochondrion inner membrane</location>
        <topology evidence="2">Peripheral membrane protein</topology>
        <orientation evidence="2">Matrix side</orientation>
    </subcellularLocation>
</comment>
<dbReference type="AlphaFoldDB" id="A0A0F7UM56"/>
<dbReference type="EMBL" id="LN714486">
    <property type="protein sequence ID" value="CEL70071.1"/>
    <property type="molecule type" value="Genomic_DNA"/>
</dbReference>
<organism evidence="20">
    <name type="scientific">Neospora caninum (strain Liverpool)</name>
    <dbReference type="NCBI Taxonomy" id="572307"/>
    <lineage>
        <taxon>Eukaryota</taxon>
        <taxon>Sar</taxon>
        <taxon>Alveolata</taxon>
        <taxon>Apicomplexa</taxon>
        <taxon>Conoidasida</taxon>
        <taxon>Coccidia</taxon>
        <taxon>Eucoccidiorida</taxon>
        <taxon>Eimeriorina</taxon>
        <taxon>Sarcocystidae</taxon>
        <taxon>Neospora</taxon>
    </lineage>
</organism>
<evidence type="ECO:0000256" key="17">
    <source>
        <dbReference type="ARBA" id="ARBA00023264"/>
    </source>
</evidence>
<evidence type="ECO:0000256" key="16">
    <source>
        <dbReference type="ARBA" id="ARBA00023209"/>
    </source>
</evidence>
<feature type="compositionally biased region" description="Polar residues" evidence="19">
    <location>
        <begin position="39"/>
        <end position="58"/>
    </location>
</feature>
<feature type="region of interest" description="Disordered" evidence="19">
    <location>
        <begin position="39"/>
        <end position="59"/>
    </location>
</feature>
<evidence type="ECO:0000256" key="18">
    <source>
        <dbReference type="ARBA" id="ARBA00029893"/>
    </source>
</evidence>
<keyword evidence="10" id="KW-0548">Nucleotidyltransferase</keyword>
<evidence type="ECO:0000256" key="12">
    <source>
        <dbReference type="ARBA" id="ARBA00022842"/>
    </source>
</evidence>
<evidence type="ECO:0000256" key="11">
    <source>
        <dbReference type="ARBA" id="ARBA00022792"/>
    </source>
</evidence>
<evidence type="ECO:0000256" key="13">
    <source>
        <dbReference type="ARBA" id="ARBA00023098"/>
    </source>
</evidence>
<evidence type="ECO:0000256" key="1">
    <source>
        <dbReference type="ARBA" id="ARBA00001946"/>
    </source>
</evidence>
<dbReference type="GO" id="GO:0016024">
    <property type="term" value="P:CDP-diacylglycerol biosynthetic process"/>
    <property type="evidence" value="ECO:0007669"/>
    <property type="project" value="UniProtKB-UniPathway"/>
</dbReference>
<evidence type="ECO:0000256" key="10">
    <source>
        <dbReference type="ARBA" id="ARBA00022695"/>
    </source>
</evidence>
<comment type="similarity">
    <text evidence="5">Belongs to the TAM41 family.</text>
</comment>
<dbReference type="InterPro" id="IPR015222">
    <property type="entry name" value="Tam41"/>
</dbReference>
<keyword evidence="16" id="KW-0594">Phospholipid biosynthesis</keyword>
<keyword evidence="9" id="KW-0808">Transferase</keyword>
<dbReference type="GO" id="GO:0005743">
    <property type="term" value="C:mitochondrial inner membrane"/>
    <property type="evidence" value="ECO:0007669"/>
    <property type="project" value="UniProtKB-SubCell"/>
</dbReference>
<keyword evidence="13" id="KW-0443">Lipid metabolism</keyword>
<sequence>MSHLHKPSGQPDFPWHAFPPHVEWAIAYGSSFFSQSPNCLQSDTDNEQSGCSPRSVPSPSKKCVLSTVPLHSSSASPASSSQNSSSSLRDYLLLVPAHAVRAFHEENLRIHPQHYSWIFRLYGAETIECYQRLGHGVEVFYNTLVRLPHDGQLAKYGVAAIEDLQAELTDWTSLFFSGRLHKPVHFFSPKGTSVTKAPFWKHLQANRLNALRVALLLQKKAVVPFRDVLYAICGLSYTGDIRMAFVENPRKLSNLVAGQTIQLFSLYYPLLSHIPGLRLVTQTSHEQRAAACRRWHPDGPNAVSCGLPTDLLASVRDKQDESGELSNGDESSALVRDLGSAERGALRTQLEGADDIGYREDATADLCQEILTGRMLVEADGCLSDPSRFDVFRLSLFGSLPPPLRQRLQSANEDKFGCVFRTGFEIPFKRREARSTFHAPKNSTTICCDADTRGSFPLKHTQHAIPKSSVPHIPSFARGDGLGRRPIPDCLTQLPSADGISRALARIVRRSSTISAFKNAVSAGLPRTILYGVQKVAKRWKR</sequence>
<evidence type="ECO:0000256" key="7">
    <source>
        <dbReference type="ARBA" id="ARBA00018337"/>
    </source>
</evidence>
<evidence type="ECO:0000256" key="6">
    <source>
        <dbReference type="ARBA" id="ARBA00012487"/>
    </source>
</evidence>
<evidence type="ECO:0000256" key="19">
    <source>
        <dbReference type="SAM" id="MobiDB-lite"/>
    </source>
</evidence>
<evidence type="ECO:0000256" key="5">
    <source>
        <dbReference type="ARBA" id="ARBA00005458"/>
    </source>
</evidence>
<keyword evidence="8" id="KW-0444">Lipid biosynthesis</keyword>
<dbReference type="EC" id="2.7.7.41" evidence="6"/>
<dbReference type="UniPathway" id="UPA00557">
    <property type="reaction ID" value="UER00614"/>
</dbReference>
<comment type="pathway">
    <text evidence="3">Phospholipid metabolism; CDP-diacylglycerol biosynthesis; CDP-diacylglycerol from sn-glycerol 3-phosphate: step 3/3.</text>
</comment>